<dbReference type="Gene3D" id="3.40.190.10">
    <property type="entry name" value="Periplasmic binding protein-like II"/>
    <property type="match status" value="1"/>
</dbReference>
<feature type="chain" id="PRO_5019187884" evidence="5">
    <location>
        <begin position="18"/>
        <end position="510"/>
    </location>
</feature>
<sequence>MARMRRLLLLLIAATLAACQSERPDPRPEDMLVRFQDDEIKSLDPQKASDLATIRVLQDQYEGLTRIDALGQAEPGLASAWTVSADGKTWHFTLRPGLHFSDGGPITPATFARVFARLNAEETASPNKGLFRDVTSIAAEGGDVVVTLAAPMPTLPELLALPTIAALPIDLIDAKGDDWTSVRPLPASGAYRVVEWRLNDRLRMERNPAWHDPPAPTPRIEWRPMSDRLAAMRAFVGGEADTFNDFPPTRRDWINARLPGAAHVAPYNGAYYFVFNTRQPPFDDARVRRALNMVVDRRWIAEKLMGLGTQPAWGVVPPALGGDERPAWADWPADRRLTAARALLAEAGYGPEHPLAFDIRFNSDPDHRRVAVALAAMWKPLGVQAHLLNSESSLHFASLRRHDFAVARSGWIGDLAAPENYLAVHRSDAGAINYSGYASPAYDAALDHAMAIPNAAARAQAMRNAEAILIADAPLIPLYYYVSRALVAPRVAGWHDNPANTHPSRTLSIR</sequence>
<dbReference type="InterPro" id="IPR030678">
    <property type="entry name" value="Peptide/Ni-bd"/>
</dbReference>
<dbReference type="PIRSF" id="PIRSF002741">
    <property type="entry name" value="MppA"/>
    <property type="match status" value="1"/>
</dbReference>
<evidence type="ECO:0000256" key="2">
    <source>
        <dbReference type="ARBA" id="ARBA00005695"/>
    </source>
</evidence>
<gene>
    <name evidence="7" type="ORF">EOD43_14525</name>
</gene>
<organism evidence="7 8">
    <name type="scientific">Sphingomonas crocodyli</name>
    <dbReference type="NCBI Taxonomy" id="1979270"/>
    <lineage>
        <taxon>Bacteria</taxon>
        <taxon>Pseudomonadati</taxon>
        <taxon>Pseudomonadota</taxon>
        <taxon>Alphaproteobacteria</taxon>
        <taxon>Sphingomonadales</taxon>
        <taxon>Sphingomonadaceae</taxon>
        <taxon>Sphingomonas</taxon>
    </lineage>
</organism>
<dbReference type="InterPro" id="IPR000914">
    <property type="entry name" value="SBP_5_dom"/>
</dbReference>
<dbReference type="GO" id="GO:1904680">
    <property type="term" value="F:peptide transmembrane transporter activity"/>
    <property type="evidence" value="ECO:0007669"/>
    <property type="project" value="TreeGrafter"/>
</dbReference>
<dbReference type="PROSITE" id="PS51257">
    <property type="entry name" value="PROKAR_LIPOPROTEIN"/>
    <property type="match status" value="1"/>
</dbReference>
<proteinExistence type="inferred from homology"/>
<dbReference type="OrthoDB" id="8144963at2"/>
<dbReference type="AlphaFoldDB" id="A0A437M161"/>
<evidence type="ECO:0000259" key="6">
    <source>
        <dbReference type="Pfam" id="PF00496"/>
    </source>
</evidence>
<dbReference type="Gene3D" id="3.10.105.10">
    <property type="entry name" value="Dipeptide-binding Protein, Domain 3"/>
    <property type="match status" value="1"/>
</dbReference>
<evidence type="ECO:0000256" key="5">
    <source>
        <dbReference type="SAM" id="SignalP"/>
    </source>
</evidence>
<dbReference type="PANTHER" id="PTHR30290:SF10">
    <property type="entry name" value="PERIPLASMIC OLIGOPEPTIDE-BINDING PROTEIN-RELATED"/>
    <property type="match status" value="1"/>
</dbReference>
<dbReference type="GO" id="GO:0015833">
    <property type="term" value="P:peptide transport"/>
    <property type="evidence" value="ECO:0007669"/>
    <property type="project" value="TreeGrafter"/>
</dbReference>
<keyword evidence="4 5" id="KW-0732">Signal</keyword>
<evidence type="ECO:0000256" key="3">
    <source>
        <dbReference type="ARBA" id="ARBA00022448"/>
    </source>
</evidence>
<reference evidence="7 8" key="1">
    <citation type="submission" date="2019-01" db="EMBL/GenBank/DDBJ databases">
        <authorList>
            <person name="Chen W.-M."/>
        </authorList>
    </citation>
    <scope>NUCLEOTIDE SEQUENCE [LARGE SCALE GENOMIC DNA]</scope>
    <source>
        <strain evidence="7 8">CCP-7</strain>
    </source>
</reference>
<accession>A0A437M161</accession>
<dbReference type="EMBL" id="SACN01000002">
    <property type="protein sequence ID" value="RVT91316.1"/>
    <property type="molecule type" value="Genomic_DNA"/>
</dbReference>
<dbReference type="GO" id="GO:0043190">
    <property type="term" value="C:ATP-binding cassette (ABC) transporter complex"/>
    <property type="evidence" value="ECO:0007669"/>
    <property type="project" value="InterPro"/>
</dbReference>
<keyword evidence="3" id="KW-0813">Transport</keyword>
<name>A0A437M161_9SPHN</name>
<evidence type="ECO:0000313" key="8">
    <source>
        <dbReference type="Proteomes" id="UP000282971"/>
    </source>
</evidence>
<dbReference type="CDD" id="cd08504">
    <property type="entry name" value="PBP2_OppA"/>
    <property type="match status" value="1"/>
</dbReference>
<dbReference type="SUPFAM" id="SSF53850">
    <property type="entry name" value="Periplasmic binding protein-like II"/>
    <property type="match status" value="1"/>
</dbReference>
<dbReference type="GO" id="GO:0030288">
    <property type="term" value="C:outer membrane-bounded periplasmic space"/>
    <property type="evidence" value="ECO:0007669"/>
    <property type="project" value="UniProtKB-ARBA"/>
</dbReference>
<dbReference type="InterPro" id="IPR039424">
    <property type="entry name" value="SBP_5"/>
</dbReference>
<evidence type="ECO:0000256" key="4">
    <source>
        <dbReference type="ARBA" id="ARBA00022729"/>
    </source>
</evidence>
<dbReference type="PANTHER" id="PTHR30290">
    <property type="entry name" value="PERIPLASMIC BINDING COMPONENT OF ABC TRANSPORTER"/>
    <property type="match status" value="1"/>
</dbReference>
<feature type="domain" description="Solute-binding protein family 5" evidence="6">
    <location>
        <begin position="73"/>
        <end position="429"/>
    </location>
</feature>
<dbReference type="Gene3D" id="3.90.76.10">
    <property type="entry name" value="Dipeptide-binding Protein, Domain 1"/>
    <property type="match status" value="1"/>
</dbReference>
<dbReference type="Proteomes" id="UP000282971">
    <property type="component" value="Unassembled WGS sequence"/>
</dbReference>
<comment type="subcellular location">
    <subcellularLocation>
        <location evidence="1">Periplasm</location>
    </subcellularLocation>
</comment>
<evidence type="ECO:0000256" key="1">
    <source>
        <dbReference type="ARBA" id="ARBA00004418"/>
    </source>
</evidence>
<dbReference type="Pfam" id="PF00496">
    <property type="entry name" value="SBP_bac_5"/>
    <property type="match status" value="1"/>
</dbReference>
<feature type="signal peptide" evidence="5">
    <location>
        <begin position="1"/>
        <end position="17"/>
    </location>
</feature>
<keyword evidence="8" id="KW-1185">Reference proteome</keyword>
<comment type="similarity">
    <text evidence="2">Belongs to the bacterial solute-binding protein 5 family.</text>
</comment>
<evidence type="ECO:0000313" key="7">
    <source>
        <dbReference type="EMBL" id="RVT91316.1"/>
    </source>
</evidence>
<protein>
    <submittedName>
        <fullName evidence="7">Peptide ABC transporter substrate-binding protein</fullName>
    </submittedName>
</protein>
<comment type="caution">
    <text evidence="7">The sequence shown here is derived from an EMBL/GenBank/DDBJ whole genome shotgun (WGS) entry which is preliminary data.</text>
</comment>